<dbReference type="RefSeq" id="WP_003324047.1">
    <property type="nucleotide sequence ID" value="NZ_ALPT02000033.1"/>
</dbReference>
<evidence type="ECO:0000259" key="4">
    <source>
        <dbReference type="PROSITE" id="PS51770"/>
    </source>
</evidence>
<dbReference type="InterPro" id="IPR040170">
    <property type="entry name" value="Cytosol_ACT"/>
</dbReference>
<dbReference type="Pfam" id="PF03061">
    <property type="entry name" value="4HBT"/>
    <property type="match status" value="1"/>
</dbReference>
<dbReference type="AlphaFoldDB" id="A0A094YUV3"/>
<gene>
    <name evidence="6" type="ORF">AJ85_04415</name>
    <name evidence="5" type="ORF">BALCAV_0211280</name>
</gene>
<dbReference type="EMBL" id="ALPT02000033">
    <property type="protein sequence ID" value="KGA97277.1"/>
    <property type="molecule type" value="Genomic_DNA"/>
</dbReference>
<dbReference type="InterPro" id="IPR006683">
    <property type="entry name" value="Thioestr_dom"/>
</dbReference>
<keyword evidence="2 3" id="KW-0378">Hydrolase</keyword>
<dbReference type="Proteomes" id="UP000297014">
    <property type="component" value="Unassembled WGS sequence"/>
</dbReference>
<dbReference type="InterPro" id="IPR033120">
    <property type="entry name" value="HOTDOG_ACOT"/>
</dbReference>
<dbReference type="GO" id="GO:0052816">
    <property type="term" value="F:long-chain fatty acyl-CoA hydrolase activity"/>
    <property type="evidence" value="ECO:0007669"/>
    <property type="project" value="TreeGrafter"/>
</dbReference>
<dbReference type="CDD" id="cd03442">
    <property type="entry name" value="BFIT_BACH"/>
    <property type="match status" value="1"/>
</dbReference>
<proteinExistence type="inferred from homology"/>
<dbReference type="EMBL" id="JALP01000065">
    <property type="protein sequence ID" value="THG91516.1"/>
    <property type="molecule type" value="Genomic_DNA"/>
</dbReference>
<name>A0A094YUV3_ALKAL</name>
<protein>
    <submittedName>
        <fullName evidence="5">Acyl-CoA hydrolase</fullName>
    </submittedName>
</protein>
<dbReference type="GO" id="GO:0006637">
    <property type="term" value="P:acyl-CoA metabolic process"/>
    <property type="evidence" value="ECO:0007669"/>
    <property type="project" value="TreeGrafter"/>
</dbReference>
<dbReference type="Gene3D" id="3.10.129.10">
    <property type="entry name" value="Hotdog Thioesterase"/>
    <property type="match status" value="1"/>
</dbReference>
<organism evidence="5 7">
    <name type="scientific">Alkalihalobacillus alcalophilus ATCC 27647 = CGMCC 1.3604</name>
    <dbReference type="NCBI Taxonomy" id="1218173"/>
    <lineage>
        <taxon>Bacteria</taxon>
        <taxon>Bacillati</taxon>
        <taxon>Bacillota</taxon>
        <taxon>Bacilli</taxon>
        <taxon>Bacillales</taxon>
        <taxon>Bacillaceae</taxon>
        <taxon>Alkalihalobacillus</taxon>
    </lineage>
</organism>
<dbReference type="Proteomes" id="UP000002754">
    <property type="component" value="Unassembled WGS sequence"/>
</dbReference>
<dbReference type="PROSITE" id="PS51770">
    <property type="entry name" value="HOTDOG_ACOT"/>
    <property type="match status" value="1"/>
</dbReference>
<keyword evidence="7" id="KW-1185">Reference proteome</keyword>
<dbReference type="SUPFAM" id="SSF54637">
    <property type="entry name" value="Thioesterase/thiol ester dehydrase-isomerase"/>
    <property type="match status" value="1"/>
</dbReference>
<evidence type="ECO:0000256" key="2">
    <source>
        <dbReference type="ARBA" id="ARBA00022801"/>
    </source>
</evidence>
<reference evidence="6 8" key="2">
    <citation type="submission" date="2014-01" db="EMBL/GenBank/DDBJ databases">
        <title>Draft genome sequencing of Bacillus alcalophilus CGMCC 1.3604.</title>
        <authorList>
            <person name="Yang J."/>
            <person name="Diao L."/>
            <person name="Yang S."/>
        </authorList>
    </citation>
    <scope>NUCLEOTIDE SEQUENCE [LARGE SCALE GENOMIC DNA]</scope>
    <source>
        <strain evidence="6 8">CGMCC 1.3604</strain>
    </source>
</reference>
<evidence type="ECO:0000256" key="1">
    <source>
        <dbReference type="ARBA" id="ARBA00010458"/>
    </source>
</evidence>
<evidence type="ECO:0000313" key="5">
    <source>
        <dbReference type="EMBL" id="KGA97277.1"/>
    </source>
</evidence>
<dbReference type="PANTHER" id="PTHR11049:SF24">
    <property type="entry name" value="CYTOSOLIC ACYL COENZYME A THIOESTER HYDROLASE"/>
    <property type="match status" value="1"/>
</dbReference>
<comment type="caution">
    <text evidence="5">The sequence shown here is derived from an EMBL/GenBank/DDBJ whole genome shotgun (WGS) entry which is preliminary data.</text>
</comment>
<dbReference type="GO" id="GO:0005829">
    <property type="term" value="C:cytosol"/>
    <property type="evidence" value="ECO:0007669"/>
    <property type="project" value="TreeGrafter"/>
</dbReference>
<comment type="similarity">
    <text evidence="1">Belongs to the acyl coenzyme A hydrolase family.</text>
</comment>
<dbReference type="GO" id="GO:0009062">
    <property type="term" value="P:fatty acid catabolic process"/>
    <property type="evidence" value="ECO:0007669"/>
    <property type="project" value="TreeGrafter"/>
</dbReference>
<dbReference type="InterPro" id="IPR029069">
    <property type="entry name" value="HotDog_dom_sf"/>
</dbReference>
<sequence>MNSKVASESKTVLTDLVLPPDTNFHGTMFGGNVMANADKVASIAAMRHARATVVTASSDSMDFIAPIHTGEAICIEAYVTYARRTSMEVYVKVEAENLITGEKRLTATAYMTFVALDNMGKPTAVPKLIPETEEEKWQYEGAEQRFSIRKRRTDERKKRQAQKEKQ</sequence>
<evidence type="ECO:0000313" key="7">
    <source>
        <dbReference type="Proteomes" id="UP000002754"/>
    </source>
</evidence>
<feature type="domain" description="HotDog ACOT-type" evidence="4">
    <location>
        <begin position="7"/>
        <end position="119"/>
    </location>
</feature>
<accession>A0A094YUV3</accession>
<evidence type="ECO:0000256" key="3">
    <source>
        <dbReference type="PROSITE-ProRule" id="PRU01106"/>
    </source>
</evidence>
<dbReference type="OrthoDB" id="9791628at2"/>
<dbReference type="eggNOG" id="COG1607">
    <property type="taxonomic scope" value="Bacteria"/>
</dbReference>
<evidence type="ECO:0000313" key="6">
    <source>
        <dbReference type="EMBL" id="THG91516.1"/>
    </source>
</evidence>
<reference evidence="5 7" key="1">
    <citation type="journal article" date="2014" name="Genome Announc.">
        <title>Draft Genome Sequence of Bacillus alcalophilus AV1934, a Classic Alkaliphile Isolated from Human Feces in 1934.</title>
        <authorList>
            <person name="Attie O."/>
            <person name="Jayaprakash A."/>
            <person name="Shah H."/>
            <person name="Paulsen I.T."/>
            <person name="Morino M."/>
            <person name="Takahashi Y."/>
            <person name="Narumi I."/>
            <person name="Sachidanandam R."/>
            <person name="Satoh K."/>
            <person name="Ito M."/>
            <person name="Krulwich T.A."/>
        </authorList>
    </citation>
    <scope>NUCLEOTIDE SEQUENCE [LARGE SCALE GENOMIC DNA]</scope>
    <source>
        <strain evidence="5 7">AV1934</strain>
    </source>
</reference>
<dbReference type="STRING" id="1218173.BALCAV_0211280"/>
<evidence type="ECO:0000313" key="8">
    <source>
        <dbReference type="Proteomes" id="UP000297014"/>
    </source>
</evidence>
<dbReference type="PANTHER" id="PTHR11049">
    <property type="entry name" value="ACYL COENZYME A THIOESTER HYDROLASE"/>
    <property type="match status" value="1"/>
</dbReference>